<organism evidence="1 2">
    <name type="scientific">Hyaloperonospora arabidopsidis (strain Emoy2)</name>
    <name type="common">Downy mildew agent</name>
    <name type="synonym">Peronospora arabidopsidis</name>
    <dbReference type="NCBI Taxonomy" id="559515"/>
    <lineage>
        <taxon>Eukaryota</taxon>
        <taxon>Sar</taxon>
        <taxon>Stramenopiles</taxon>
        <taxon>Oomycota</taxon>
        <taxon>Peronosporomycetes</taxon>
        <taxon>Peronosporales</taxon>
        <taxon>Peronosporaceae</taxon>
        <taxon>Hyaloperonospora</taxon>
    </lineage>
</organism>
<dbReference type="HOGENOM" id="CLU_2138308_0_0_1"/>
<keyword evidence="2" id="KW-1185">Reference proteome</keyword>
<dbReference type="VEuPathDB" id="FungiDB:HpaG800962"/>
<accession>M4B3W3</accession>
<dbReference type="InParanoid" id="M4B3W3"/>
<reference evidence="2" key="1">
    <citation type="journal article" date="2010" name="Science">
        <title>Signatures of adaptation to obligate biotrophy in the Hyaloperonospora arabidopsidis genome.</title>
        <authorList>
            <person name="Baxter L."/>
            <person name="Tripathy S."/>
            <person name="Ishaque N."/>
            <person name="Boot N."/>
            <person name="Cabral A."/>
            <person name="Kemen E."/>
            <person name="Thines M."/>
            <person name="Ah-Fong A."/>
            <person name="Anderson R."/>
            <person name="Badejoko W."/>
            <person name="Bittner-Eddy P."/>
            <person name="Boore J.L."/>
            <person name="Chibucos M.C."/>
            <person name="Coates M."/>
            <person name="Dehal P."/>
            <person name="Delehaunty K."/>
            <person name="Dong S."/>
            <person name="Downton P."/>
            <person name="Dumas B."/>
            <person name="Fabro G."/>
            <person name="Fronick C."/>
            <person name="Fuerstenberg S.I."/>
            <person name="Fulton L."/>
            <person name="Gaulin E."/>
            <person name="Govers F."/>
            <person name="Hughes L."/>
            <person name="Humphray S."/>
            <person name="Jiang R.H."/>
            <person name="Judelson H."/>
            <person name="Kamoun S."/>
            <person name="Kyung K."/>
            <person name="Meijer H."/>
            <person name="Minx P."/>
            <person name="Morris P."/>
            <person name="Nelson J."/>
            <person name="Phuntumart V."/>
            <person name="Qutob D."/>
            <person name="Rehmany A."/>
            <person name="Rougon-Cardoso A."/>
            <person name="Ryden P."/>
            <person name="Torto-Alalibo T."/>
            <person name="Studholme D."/>
            <person name="Wang Y."/>
            <person name="Win J."/>
            <person name="Wood J."/>
            <person name="Clifton S.W."/>
            <person name="Rogers J."/>
            <person name="Van den Ackerveken G."/>
            <person name="Jones J.D."/>
            <person name="McDowell J.M."/>
            <person name="Beynon J."/>
            <person name="Tyler B.M."/>
        </authorList>
    </citation>
    <scope>NUCLEOTIDE SEQUENCE [LARGE SCALE GENOMIC DNA]</scope>
    <source>
        <strain evidence="2">Emoy2</strain>
    </source>
</reference>
<evidence type="ECO:0000313" key="2">
    <source>
        <dbReference type="Proteomes" id="UP000011713"/>
    </source>
</evidence>
<proteinExistence type="predicted"/>
<protein>
    <submittedName>
        <fullName evidence="1">Uncharacterized protein</fullName>
    </submittedName>
</protein>
<evidence type="ECO:0000313" key="1">
    <source>
        <dbReference type="EnsemblProtists" id="HpaP800962"/>
    </source>
</evidence>
<sequence>MMIIRALEKNNITEAVVHALSNIVASDDSSVVVKKQLGFATKALRLRVEAELPTLVDTLRAIFIEVDGIAKKVELEEEAKEMEVTMEGKPTTKISDTTHWKKFWPAEVASAGS</sequence>
<reference evidence="1" key="2">
    <citation type="submission" date="2015-06" db="UniProtKB">
        <authorList>
            <consortium name="EnsemblProtists"/>
        </authorList>
    </citation>
    <scope>IDENTIFICATION</scope>
    <source>
        <strain evidence="1">Emoy2</strain>
    </source>
</reference>
<dbReference type="AlphaFoldDB" id="M4B3W3"/>
<dbReference type="EnsemblProtists" id="HpaT800962">
    <property type="protein sequence ID" value="HpaP800962"/>
    <property type="gene ID" value="HpaG800962"/>
</dbReference>
<dbReference type="EMBL" id="JH598253">
    <property type="status" value="NOT_ANNOTATED_CDS"/>
    <property type="molecule type" value="Genomic_DNA"/>
</dbReference>
<dbReference type="Proteomes" id="UP000011713">
    <property type="component" value="Unassembled WGS sequence"/>
</dbReference>
<name>M4B3W3_HYAAE</name>